<evidence type="ECO:0000256" key="4">
    <source>
        <dbReference type="ARBA" id="ARBA00023306"/>
    </source>
</evidence>
<dbReference type="Proteomes" id="UP000182321">
    <property type="component" value="Unassembled WGS sequence"/>
</dbReference>
<dbReference type="Pfam" id="PF04079">
    <property type="entry name" value="SMC_ScpB"/>
    <property type="match status" value="1"/>
</dbReference>
<dbReference type="PANTHER" id="PTHR34298:SF2">
    <property type="entry name" value="SEGREGATION AND CONDENSATION PROTEIN B"/>
    <property type="match status" value="1"/>
</dbReference>
<dbReference type="GO" id="GO:0051304">
    <property type="term" value="P:chromosome separation"/>
    <property type="evidence" value="ECO:0007669"/>
    <property type="project" value="InterPro"/>
</dbReference>
<dbReference type="GO" id="GO:0051301">
    <property type="term" value="P:cell division"/>
    <property type="evidence" value="ECO:0007669"/>
    <property type="project" value="UniProtKB-KW"/>
</dbReference>
<dbReference type="InterPro" id="IPR036388">
    <property type="entry name" value="WH-like_DNA-bd_sf"/>
</dbReference>
<keyword evidence="3" id="KW-0159">Chromosome partition</keyword>
<dbReference type="AlphaFoldDB" id="A0A1H7FUK6"/>
<organism evidence="5 6">
    <name type="scientific">Pseudobutyrivibrio ruminis</name>
    <dbReference type="NCBI Taxonomy" id="46206"/>
    <lineage>
        <taxon>Bacteria</taxon>
        <taxon>Bacillati</taxon>
        <taxon>Bacillota</taxon>
        <taxon>Clostridia</taxon>
        <taxon>Lachnospirales</taxon>
        <taxon>Lachnospiraceae</taxon>
        <taxon>Pseudobutyrivibrio</taxon>
    </lineage>
</organism>
<keyword evidence="6" id="KW-1185">Reference proteome</keyword>
<keyword evidence="4" id="KW-0131">Cell cycle</keyword>
<dbReference type="PIRSF" id="PIRSF019345">
    <property type="entry name" value="ScpB"/>
    <property type="match status" value="1"/>
</dbReference>
<dbReference type="InterPro" id="IPR005234">
    <property type="entry name" value="ScpB_csome_segregation"/>
</dbReference>
<dbReference type="NCBIfam" id="TIGR00281">
    <property type="entry name" value="SMC-Scp complex subunit ScpB"/>
    <property type="match status" value="1"/>
</dbReference>
<evidence type="ECO:0000256" key="1">
    <source>
        <dbReference type="ARBA" id="ARBA00022490"/>
    </source>
</evidence>
<proteinExistence type="predicted"/>
<dbReference type="eggNOG" id="COG1386">
    <property type="taxonomic scope" value="Bacteria"/>
</dbReference>
<dbReference type="Gene3D" id="1.10.10.10">
    <property type="entry name" value="Winged helix-like DNA-binding domain superfamily/Winged helix DNA-binding domain"/>
    <property type="match status" value="2"/>
</dbReference>
<gene>
    <name evidence="5" type="ORF">SAMN02910377_00492</name>
</gene>
<name>A0A1H7FUK6_9FIRM</name>
<dbReference type="RefSeq" id="WP_074788951.1">
    <property type="nucleotide sequence ID" value="NZ_FNZX01000004.1"/>
</dbReference>
<dbReference type="EMBL" id="FNZX01000004">
    <property type="protein sequence ID" value="SEK29639.1"/>
    <property type="molecule type" value="Genomic_DNA"/>
</dbReference>
<dbReference type="InterPro" id="IPR036390">
    <property type="entry name" value="WH_DNA-bd_sf"/>
</dbReference>
<sequence>MEIKEIENIVEGILFAMGGTVEPSKIAKALEIEEKQVVEAIESLKNSYKEQNRGITITEIDGAYQMCTSPDIYEYLIRIAKQPKKYVLTDVLLETLSIIAYKQPITKSEIEKIRGVSCDFAVSKLVEFGLCTELGRLDAPGRPMLFGTTEEFLRSFGVSSIEELPELSQTQIEEFKIEAENEASKVEVTI</sequence>
<evidence type="ECO:0000256" key="3">
    <source>
        <dbReference type="ARBA" id="ARBA00022829"/>
    </source>
</evidence>
<reference evidence="6" key="1">
    <citation type="submission" date="2016-10" db="EMBL/GenBank/DDBJ databases">
        <authorList>
            <person name="Varghese N."/>
        </authorList>
    </citation>
    <scope>NUCLEOTIDE SEQUENCE [LARGE SCALE GENOMIC DNA]</scope>
    <source>
        <strain evidence="6">ACV-9</strain>
    </source>
</reference>
<protein>
    <submittedName>
        <fullName evidence="5">Segregation and condensation protein B</fullName>
    </submittedName>
</protein>
<evidence type="ECO:0000313" key="6">
    <source>
        <dbReference type="Proteomes" id="UP000182321"/>
    </source>
</evidence>
<evidence type="ECO:0000256" key="2">
    <source>
        <dbReference type="ARBA" id="ARBA00022618"/>
    </source>
</evidence>
<keyword evidence="2" id="KW-0132">Cell division</keyword>
<dbReference type="PANTHER" id="PTHR34298">
    <property type="entry name" value="SEGREGATION AND CONDENSATION PROTEIN B"/>
    <property type="match status" value="1"/>
</dbReference>
<dbReference type="SUPFAM" id="SSF46785">
    <property type="entry name" value="Winged helix' DNA-binding domain"/>
    <property type="match status" value="2"/>
</dbReference>
<evidence type="ECO:0000313" key="5">
    <source>
        <dbReference type="EMBL" id="SEK29639.1"/>
    </source>
</evidence>
<accession>A0A1H7FUK6</accession>
<keyword evidence="1" id="KW-0963">Cytoplasm</keyword>